<evidence type="ECO:0000313" key="2">
    <source>
        <dbReference type="EMBL" id="KAF6480861.1"/>
    </source>
</evidence>
<evidence type="ECO:0000256" key="1">
    <source>
        <dbReference type="SAM" id="MobiDB-lite"/>
    </source>
</evidence>
<proteinExistence type="predicted"/>
<name>A0A7J8I972_MOLMO</name>
<reference evidence="2 3" key="1">
    <citation type="journal article" date="2020" name="Nature">
        <title>Six reference-quality genomes reveal evolution of bat adaptations.</title>
        <authorList>
            <person name="Jebb D."/>
            <person name="Huang Z."/>
            <person name="Pippel M."/>
            <person name="Hughes G.M."/>
            <person name="Lavrichenko K."/>
            <person name="Devanna P."/>
            <person name="Winkler S."/>
            <person name="Jermiin L.S."/>
            <person name="Skirmuntt E.C."/>
            <person name="Katzourakis A."/>
            <person name="Burkitt-Gray L."/>
            <person name="Ray D.A."/>
            <person name="Sullivan K.A.M."/>
            <person name="Roscito J.G."/>
            <person name="Kirilenko B.M."/>
            <person name="Davalos L.M."/>
            <person name="Corthals A.P."/>
            <person name="Power M.L."/>
            <person name="Jones G."/>
            <person name="Ransome R.D."/>
            <person name="Dechmann D.K.N."/>
            <person name="Locatelli A.G."/>
            <person name="Puechmaille S.J."/>
            <person name="Fedrigo O."/>
            <person name="Jarvis E.D."/>
            <person name="Hiller M."/>
            <person name="Vernes S.C."/>
            <person name="Myers E.W."/>
            <person name="Teeling E.C."/>
        </authorList>
    </citation>
    <scope>NUCLEOTIDE SEQUENCE [LARGE SCALE GENOMIC DNA]</scope>
    <source>
        <strain evidence="2">MMolMol1</strain>
        <tissue evidence="2">Muscle</tissue>
    </source>
</reference>
<gene>
    <name evidence="2" type="ORF">HJG59_010655</name>
</gene>
<dbReference type="InParanoid" id="A0A7J8I972"/>
<evidence type="ECO:0000313" key="3">
    <source>
        <dbReference type="Proteomes" id="UP000550707"/>
    </source>
</evidence>
<protein>
    <submittedName>
        <fullName evidence="2">Uncharacterized protein</fullName>
    </submittedName>
</protein>
<accession>A0A7J8I972</accession>
<dbReference type="Proteomes" id="UP000550707">
    <property type="component" value="Unassembled WGS sequence"/>
</dbReference>
<comment type="caution">
    <text evidence="2">The sequence shown here is derived from an EMBL/GenBank/DDBJ whole genome shotgun (WGS) entry which is preliminary data.</text>
</comment>
<feature type="region of interest" description="Disordered" evidence="1">
    <location>
        <begin position="74"/>
        <end position="93"/>
    </location>
</feature>
<dbReference type="AlphaFoldDB" id="A0A7J8I972"/>
<sequence>MGTQRLVLPSSDKREENIQVTEGMETAWRTDAEPVPAMVSITSRSDRKAVPDKFPFIAQLSALWVKSHLSGQGLPKSVTWPRTPPKAPQREFVGQRRERIPQILKSNTEKLCNSGSRRAL</sequence>
<organism evidence="2 3">
    <name type="scientific">Molossus molossus</name>
    <name type="common">Pallas' mastiff bat</name>
    <name type="synonym">Vespertilio molossus</name>
    <dbReference type="NCBI Taxonomy" id="27622"/>
    <lineage>
        <taxon>Eukaryota</taxon>
        <taxon>Metazoa</taxon>
        <taxon>Chordata</taxon>
        <taxon>Craniata</taxon>
        <taxon>Vertebrata</taxon>
        <taxon>Euteleostomi</taxon>
        <taxon>Mammalia</taxon>
        <taxon>Eutheria</taxon>
        <taxon>Laurasiatheria</taxon>
        <taxon>Chiroptera</taxon>
        <taxon>Yangochiroptera</taxon>
        <taxon>Molossidae</taxon>
        <taxon>Molossus</taxon>
    </lineage>
</organism>
<keyword evidence="3" id="KW-1185">Reference proteome</keyword>
<dbReference type="EMBL" id="JACASF010000004">
    <property type="protein sequence ID" value="KAF6480861.1"/>
    <property type="molecule type" value="Genomic_DNA"/>
</dbReference>